<dbReference type="Proteomes" id="UP000243797">
    <property type="component" value="Unassembled WGS sequence"/>
</dbReference>
<dbReference type="AlphaFoldDB" id="A0A2K1QQL5"/>
<evidence type="ECO:0008006" key="3">
    <source>
        <dbReference type="Google" id="ProtNLM"/>
    </source>
</evidence>
<comment type="caution">
    <text evidence="1">The sequence shown here is derived from an EMBL/GenBank/DDBJ whole genome shotgun (WGS) entry which is preliminary data.</text>
</comment>
<evidence type="ECO:0000313" key="1">
    <source>
        <dbReference type="EMBL" id="PNS17345.1"/>
    </source>
</evidence>
<gene>
    <name evidence="1" type="ORF">CAC42_7028</name>
</gene>
<dbReference type="Gene3D" id="3.40.50.150">
    <property type="entry name" value="Vaccinia Virus protein VP39"/>
    <property type="match status" value="1"/>
</dbReference>
<dbReference type="STRING" id="2082308.A0A2K1QQL5"/>
<name>A0A2K1QQL5_9PEZI</name>
<reference evidence="1 2" key="1">
    <citation type="submission" date="2017-06" db="EMBL/GenBank/DDBJ databases">
        <title>Draft genome sequence of a variant of Elsinoe murrayae.</title>
        <authorList>
            <person name="Cheng Q."/>
        </authorList>
    </citation>
    <scope>NUCLEOTIDE SEQUENCE [LARGE SCALE GENOMIC DNA]</scope>
    <source>
        <strain evidence="1 2">CQ-2017a</strain>
    </source>
</reference>
<proteinExistence type="predicted"/>
<organism evidence="1 2">
    <name type="scientific">Sphaceloma murrayae</name>
    <dbReference type="NCBI Taxonomy" id="2082308"/>
    <lineage>
        <taxon>Eukaryota</taxon>
        <taxon>Fungi</taxon>
        <taxon>Dikarya</taxon>
        <taxon>Ascomycota</taxon>
        <taxon>Pezizomycotina</taxon>
        <taxon>Dothideomycetes</taxon>
        <taxon>Dothideomycetidae</taxon>
        <taxon>Myriangiales</taxon>
        <taxon>Elsinoaceae</taxon>
        <taxon>Sphaceloma</taxon>
    </lineage>
</organism>
<dbReference type="EMBL" id="NKHZ01000051">
    <property type="protein sequence ID" value="PNS17345.1"/>
    <property type="molecule type" value="Genomic_DNA"/>
</dbReference>
<sequence length="305" mass="33026">MDPSASAKANMSTVAESLAQHTISPSKIQISQLKHRLDILACWFGALESAQSALSGKIVVEIGCGQGDMTVALAHAVSSCSSDSQTEAVRVGRVVGLDPAPLTYGAPFTLGQAQSHIRASSLGRYVDWEQVDPLEYLSAIVGSADEADYIVLAHSLFYLPSEAYLADLMRRFAVNASRKGAKRTRLLVAEWGMKAVVPAQEAHVLAVKAQQLAPIEDGNVRLVLDPKDVTALCYKAGWRVSKEQWIECPRLDDGLWEVDAAGTLKKEPGSNVARVIDRMEAARSRAGKVDSMSVWTAVFELEEHH</sequence>
<protein>
    <recommendedName>
        <fullName evidence="3">Methyltransferase domain-containing protein</fullName>
    </recommendedName>
</protein>
<dbReference type="InterPro" id="IPR029063">
    <property type="entry name" value="SAM-dependent_MTases_sf"/>
</dbReference>
<accession>A0A2K1QQL5</accession>
<dbReference type="SUPFAM" id="SSF53335">
    <property type="entry name" value="S-adenosyl-L-methionine-dependent methyltransferases"/>
    <property type="match status" value="1"/>
</dbReference>
<dbReference type="InParanoid" id="A0A2K1QQL5"/>
<keyword evidence="2" id="KW-1185">Reference proteome</keyword>
<dbReference type="OrthoDB" id="8300214at2759"/>
<evidence type="ECO:0000313" key="2">
    <source>
        <dbReference type="Proteomes" id="UP000243797"/>
    </source>
</evidence>